<gene>
    <name evidence="1" type="ORF">PHMEG_00010234</name>
</gene>
<organism evidence="1 2">
    <name type="scientific">Phytophthora megakarya</name>
    <dbReference type="NCBI Taxonomy" id="4795"/>
    <lineage>
        <taxon>Eukaryota</taxon>
        <taxon>Sar</taxon>
        <taxon>Stramenopiles</taxon>
        <taxon>Oomycota</taxon>
        <taxon>Peronosporomycetes</taxon>
        <taxon>Peronosporales</taxon>
        <taxon>Peronosporaceae</taxon>
        <taxon>Phytophthora</taxon>
    </lineage>
</organism>
<keyword evidence="2" id="KW-1185">Reference proteome</keyword>
<dbReference type="EMBL" id="NBNE01001009">
    <property type="protein sequence ID" value="OWZ16030.1"/>
    <property type="molecule type" value="Genomic_DNA"/>
</dbReference>
<feature type="non-terminal residue" evidence="1">
    <location>
        <position position="1"/>
    </location>
</feature>
<protein>
    <submittedName>
        <fullName evidence="1">Uncharacterized protein</fullName>
    </submittedName>
</protein>
<sequence length="65" mass="7271">DNIAVKQFGRWKSDAFERYIRLTSSQTSTMASSMLNSKHTLVSINGQALQHHRASNANTSNLVLH</sequence>
<dbReference type="AlphaFoldDB" id="A0A225WGN3"/>
<reference evidence="2" key="1">
    <citation type="submission" date="2017-03" db="EMBL/GenBank/DDBJ databases">
        <title>Phytopthora megakarya and P. palmivora, two closely related causual agents of cacao black pod achieved similar genome size and gene model numbers by different mechanisms.</title>
        <authorList>
            <person name="Ali S."/>
            <person name="Shao J."/>
            <person name="Larry D.J."/>
            <person name="Kronmiller B."/>
            <person name="Shen D."/>
            <person name="Strem M.D."/>
            <person name="Melnick R.L."/>
            <person name="Guiltinan M.J."/>
            <person name="Tyler B.M."/>
            <person name="Meinhardt L.W."/>
            <person name="Bailey B.A."/>
        </authorList>
    </citation>
    <scope>NUCLEOTIDE SEQUENCE [LARGE SCALE GENOMIC DNA]</scope>
    <source>
        <strain evidence="2">zdho120</strain>
    </source>
</reference>
<accession>A0A225WGN3</accession>
<comment type="caution">
    <text evidence="1">The sequence shown here is derived from an EMBL/GenBank/DDBJ whole genome shotgun (WGS) entry which is preliminary data.</text>
</comment>
<evidence type="ECO:0000313" key="1">
    <source>
        <dbReference type="EMBL" id="OWZ16030.1"/>
    </source>
</evidence>
<proteinExistence type="predicted"/>
<evidence type="ECO:0000313" key="2">
    <source>
        <dbReference type="Proteomes" id="UP000198211"/>
    </source>
</evidence>
<name>A0A225WGN3_9STRA</name>
<dbReference type="Proteomes" id="UP000198211">
    <property type="component" value="Unassembled WGS sequence"/>
</dbReference>